<organism evidence="1 2">
    <name type="scientific">Dentiscutata erythropus</name>
    <dbReference type="NCBI Taxonomy" id="1348616"/>
    <lineage>
        <taxon>Eukaryota</taxon>
        <taxon>Fungi</taxon>
        <taxon>Fungi incertae sedis</taxon>
        <taxon>Mucoromycota</taxon>
        <taxon>Glomeromycotina</taxon>
        <taxon>Glomeromycetes</taxon>
        <taxon>Diversisporales</taxon>
        <taxon>Gigasporaceae</taxon>
        <taxon>Dentiscutata</taxon>
    </lineage>
</organism>
<feature type="non-terminal residue" evidence="1">
    <location>
        <position position="1"/>
    </location>
</feature>
<dbReference type="Proteomes" id="UP000789405">
    <property type="component" value="Unassembled WGS sequence"/>
</dbReference>
<protein>
    <submittedName>
        <fullName evidence="1">27843_t:CDS:1</fullName>
    </submittedName>
</protein>
<comment type="caution">
    <text evidence="1">The sequence shown here is derived from an EMBL/GenBank/DDBJ whole genome shotgun (WGS) entry which is preliminary data.</text>
</comment>
<reference evidence="1" key="1">
    <citation type="submission" date="2021-06" db="EMBL/GenBank/DDBJ databases">
        <authorList>
            <person name="Kallberg Y."/>
            <person name="Tangrot J."/>
            <person name="Rosling A."/>
        </authorList>
    </citation>
    <scope>NUCLEOTIDE SEQUENCE</scope>
    <source>
        <strain evidence="1">MA453B</strain>
    </source>
</reference>
<feature type="non-terminal residue" evidence="1">
    <location>
        <position position="76"/>
    </location>
</feature>
<proteinExistence type="predicted"/>
<name>A0A9N9K567_9GLOM</name>
<dbReference type="AlphaFoldDB" id="A0A9N9K567"/>
<keyword evidence="2" id="KW-1185">Reference proteome</keyword>
<evidence type="ECO:0000313" key="2">
    <source>
        <dbReference type="Proteomes" id="UP000789405"/>
    </source>
</evidence>
<sequence>ELKKFNISQWFSKEFIFTVKMAEFTEVGGVMQKLEHVFLNTDRLLLSVSPLLFQSYSPNCVLDSKTSNTINYIHLN</sequence>
<evidence type="ECO:0000313" key="1">
    <source>
        <dbReference type="EMBL" id="CAG8809492.1"/>
    </source>
</evidence>
<accession>A0A9N9K567</accession>
<dbReference type="EMBL" id="CAJVPY010045143">
    <property type="protein sequence ID" value="CAG8809492.1"/>
    <property type="molecule type" value="Genomic_DNA"/>
</dbReference>
<gene>
    <name evidence="1" type="ORF">DERYTH_LOCUS25111</name>
</gene>